<keyword evidence="6 10" id="KW-0238">DNA-binding</keyword>
<dbReference type="PROSITE" id="PS00031">
    <property type="entry name" value="NUCLEAR_REC_DBD_1"/>
    <property type="match status" value="1"/>
</dbReference>
<evidence type="ECO:0000256" key="11">
    <source>
        <dbReference type="SAM" id="MobiDB-lite"/>
    </source>
</evidence>
<feature type="region of interest" description="Disordered" evidence="11">
    <location>
        <begin position="205"/>
        <end position="225"/>
    </location>
</feature>
<comment type="subcellular location">
    <subcellularLocation>
        <location evidence="10">Nucleus</location>
    </subcellularLocation>
</comment>
<evidence type="ECO:0000256" key="1">
    <source>
        <dbReference type="ARBA" id="ARBA00006421"/>
    </source>
</evidence>
<dbReference type="PRINTS" id="PR00398">
    <property type="entry name" value="STRDHORMONER"/>
</dbReference>
<dbReference type="InterPro" id="IPR001723">
    <property type="entry name" value="Nuclear_hrmn_rcpt"/>
</dbReference>
<dbReference type="Proteomes" id="UP000472265">
    <property type="component" value="Chromosome 3"/>
</dbReference>
<evidence type="ECO:0000259" key="12">
    <source>
        <dbReference type="PROSITE" id="PS51030"/>
    </source>
</evidence>
<dbReference type="SUPFAM" id="SSF57716">
    <property type="entry name" value="Glucocorticoid receptor-like (DNA-binding domain)"/>
    <property type="match status" value="1"/>
</dbReference>
<dbReference type="GO" id="GO:0008270">
    <property type="term" value="F:zinc ion binding"/>
    <property type="evidence" value="ECO:0007669"/>
    <property type="project" value="UniProtKB-KW"/>
</dbReference>
<evidence type="ECO:0000256" key="4">
    <source>
        <dbReference type="ARBA" id="ARBA00022833"/>
    </source>
</evidence>
<keyword evidence="8 10" id="KW-0675">Receptor</keyword>
<dbReference type="InterPro" id="IPR013088">
    <property type="entry name" value="Znf_NHR/GATA"/>
</dbReference>
<keyword evidence="7 10" id="KW-0804">Transcription</keyword>
<organism evidence="14 15">
    <name type="scientific">Sparus aurata</name>
    <name type="common">Gilthead sea bream</name>
    <dbReference type="NCBI Taxonomy" id="8175"/>
    <lineage>
        <taxon>Eukaryota</taxon>
        <taxon>Metazoa</taxon>
        <taxon>Chordata</taxon>
        <taxon>Craniata</taxon>
        <taxon>Vertebrata</taxon>
        <taxon>Euteleostomi</taxon>
        <taxon>Actinopterygii</taxon>
        <taxon>Neopterygii</taxon>
        <taxon>Teleostei</taxon>
        <taxon>Neoteleostei</taxon>
        <taxon>Acanthomorphata</taxon>
        <taxon>Eupercaria</taxon>
        <taxon>Spariformes</taxon>
        <taxon>Sparidae</taxon>
        <taxon>Sparus</taxon>
    </lineage>
</organism>
<keyword evidence="15" id="KW-1185">Reference proteome</keyword>
<dbReference type="InterPro" id="IPR001628">
    <property type="entry name" value="Znf_hrmn_rcpt"/>
</dbReference>
<gene>
    <name evidence="14" type="primary">RXRB</name>
    <name evidence="14" type="synonym">rxrba</name>
</gene>
<dbReference type="Gene3D" id="3.30.50.10">
    <property type="entry name" value="Erythroid Transcription Factor GATA-1, subunit A"/>
    <property type="match status" value="1"/>
</dbReference>
<dbReference type="PROSITE" id="PS51843">
    <property type="entry name" value="NR_LBD"/>
    <property type="match status" value="1"/>
</dbReference>
<feature type="domain" description="Nuclear receptor" evidence="12">
    <location>
        <begin position="131"/>
        <end position="206"/>
    </location>
</feature>
<evidence type="ECO:0000256" key="10">
    <source>
        <dbReference type="RuleBase" id="RU004334"/>
    </source>
</evidence>
<evidence type="ECO:0000256" key="2">
    <source>
        <dbReference type="ARBA" id="ARBA00022723"/>
    </source>
</evidence>
<dbReference type="Ensembl" id="ENSSAUT00010051733.1">
    <property type="protein sequence ID" value="ENSSAUP00010049162.1"/>
    <property type="gene ID" value="ENSSAUG00010020329.1"/>
</dbReference>
<dbReference type="GO" id="GO:0005634">
    <property type="term" value="C:nucleus"/>
    <property type="evidence" value="ECO:0007669"/>
    <property type="project" value="UniProtKB-SubCell"/>
</dbReference>
<evidence type="ECO:0000256" key="8">
    <source>
        <dbReference type="ARBA" id="ARBA00023170"/>
    </source>
</evidence>
<keyword evidence="5 10" id="KW-0805">Transcription regulation</keyword>
<evidence type="ECO:0000256" key="3">
    <source>
        <dbReference type="ARBA" id="ARBA00022771"/>
    </source>
</evidence>
<keyword evidence="2 10" id="KW-0479">Metal-binding</keyword>
<dbReference type="AlphaFoldDB" id="A0A671XDG8"/>
<dbReference type="InterPro" id="IPR035500">
    <property type="entry name" value="NHR-like_dom_sf"/>
</dbReference>
<dbReference type="CDD" id="cd06956">
    <property type="entry name" value="NR_DBD_RXR"/>
    <property type="match status" value="1"/>
</dbReference>
<dbReference type="FunFam" id="3.30.50.10:FF:000005">
    <property type="entry name" value="Retinoic acid receptor RXR-alpha"/>
    <property type="match status" value="1"/>
</dbReference>
<dbReference type="SUPFAM" id="SSF48508">
    <property type="entry name" value="Nuclear receptor ligand-binding domain"/>
    <property type="match status" value="1"/>
</dbReference>
<reference evidence="14" key="1">
    <citation type="submission" date="2021-04" db="EMBL/GenBank/DDBJ databases">
        <authorList>
            <consortium name="Wellcome Sanger Institute Data Sharing"/>
        </authorList>
    </citation>
    <scope>NUCLEOTIDE SEQUENCE [LARGE SCALE GENOMIC DNA]</scope>
</reference>
<reference evidence="14" key="3">
    <citation type="submission" date="2025-09" db="UniProtKB">
        <authorList>
            <consortium name="Ensembl"/>
        </authorList>
    </citation>
    <scope>IDENTIFICATION</scope>
</reference>
<dbReference type="SMART" id="SM00399">
    <property type="entry name" value="ZnF_C4"/>
    <property type="match status" value="1"/>
</dbReference>
<dbReference type="PRINTS" id="PR00047">
    <property type="entry name" value="STROIDFINGER"/>
</dbReference>
<dbReference type="Pfam" id="PF00104">
    <property type="entry name" value="Hormone_recep"/>
    <property type="match status" value="1"/>
</dbReference>
<keyword evidence="3 10" id="KW-0863">Zinc-finger</keyword>
<dbReference type="PRINTS" id="PR00545">
    <property type="entry name" value="RETINOIDXR"/>
</dbReference>
<proteinExistence type="inferred from homology"/>
<dbReference type="PROSITE" id="PS51030">
    <property type="entry name" value="NUCLEAR_REC_DBD_2"/>
    <property type="match status" value="1"/>
</dbReference>
<comment type="similarity">
    <text evidence="1">Belongs to the nuclear hormone receptor family. NR2 subfamily.</text>
</comment>
<dbReference type="InterPro" id="IPR000003">
    <property type="entry name" value="Retinoid-X_rcpt/HNF4"/>
</dbReference>
<feature type="domain" description="NR LBD" evidence="13">
    <location>
        <begin position="225"/>
        <end position="454"/>
    </location>
</feature>
<dbReference type="PANTHER" id="PTHR24083">
    <property type="entry name" value="NUCLEAR HORMONE RECEPTOR"/>
    <property type="match status" value="1"/>
</dbReference>
<evidence type="ECO:0000256" key="5">
    <source>
        <dbReference type="ARBA" id="ARBA00023015"/>
    </source>
</evidence>
<dbReference type="InterPro" id="IPR050274">
    <property type="entry name" value="Nuclear_hormone_rcpt_NR2"/>
</dbReference>
<dbReference type="InterPro" id="IPR000536">
    <property type="entry name" value="Nucl_hrmn_rcpt_lig-bd"/>
</dbReference>
<dbReference type="SMART" id="SM00430">
    <property type="entry name" value="HOLI"/>
    <property type="match status" value="1"/>
</dbReference>
<dbReference type="Gene3D" id="1.10.565.10">
    <property type="entry name" value="Retinoid X Receptor"/>
    <property type="match status" value="1"/>
</dbReference>
<evidence type="ECO:0000313" key="14">
    <source>
        <dbReference type="Ensembl" id="ENSSAUP00010049162.1"/>
    </source>
</evidence>
<evidence type="ECO:0000313" key="15">
    <source>
        <dbReference type="Proteomes" id="UP000472265"/>
    </source>
</evidence>
<evidence type="ECO:0000256" key="7">
    <source>
        <dbReference type="ARBA" id="ARBA00023163"/>
    </source>
</evidence>
<keyword evidence="9 10" id="KW-0539">Nucleus</keyword>
<dbReference type="GO" id="GO:0043565">
    <property type="term" value="F:sequence-specific DNA binding"/>
    <property type="evidence" value="ECO:0007669"/>
    <property type="project" value="InterPro"/>
</dbReference>
<protein>
    <submittedName>
        <fullName evidence="14">Retinoid X receptor beta</fullName>
    </submittedName>
</protein>
<feature type="compositionally biased region" description="Basic and acidic residues" evidence="11">
    <location>
        <begin position="205"/>
        <end position="217"/>
    </location>
</feature>
<dbReference type="Pfam" id="PF00105">
    <property type="entry name" value="zf-C4"/>
    <property type="match status" value="1"/>
</dbReference>
<sequence length="458" mass="51599">MAVVLYHEAMNILLQIKVFLPLFFALVPLRQEPHYTAIKKTSFNYTVMCNTTASASSVTPSMSAYRFHTDVSLTRKPCRRCIHSSPLLFFQINSTVSMSGLHAVSSSDDVKPPLGLKQLSSHSPGPMLSQKRLCAICGDRSSGKHYGVYSCEGCKGFFKRTVRKDLTYTCRDSKDCMVDKRQRNRCQYCRYQKCLAMGMKREAVQEERQRNKEREGEVESTSAVNEEMPVEKILEAEMAVEQKTELHADGSSGGSSPNDPVTNICQAADKQLFTLVEWAKRIPHFSELPLDDQVILLRAGWNELLIASFSHRSISVKDGILLATGLHVHRNSAHSAGVGAIFDRVLTELVSKMRDMQMDKTELGCLRAIILFNPDAKGLSNSSEVELLRERVYASLESYCKQKYPDQQGRFAKLLLRLPALRSIGLKCLEHLFFFKLIGDTPIDTFLMEMLEAPHQLT</sequence>
<dbReference type="GeneTree" id="ENSGT00940000159208"/>
<dbReference type="FunFam" id="1.10.565.10:FF:000002">
    <property type="entry name" value="Retinoic acid receptor RXR-alpha"/>
    <property type="match status" value="1"/>
</dbReference>
<accession>A0A671XDG8</accession>
<name>A0A671XDG8_SPAAU</name>
<dbReference type="CDD" id="cd06943">
    <property type="entry name" value="NR_LBD_RXR_like"/>
    <property type="match status" value="1"/>
</dbReference>
<evidence type="ECO:0000256" key="6">
    <source>
        <dbReference type="ARBA" id="ARBA00023125"/>
    </source>
</evidence>
<evidence type="ECO:0000259" key="13">
    <source>
        <dbReference type="PROSITE" id="PS51843"/>
    </source>
</evidence>
<reference evidence="14" key="2">
    <citation type="submission" date="2025-08" db="UniProtKB">
        <authorList>
            <consortium name="Ensembl"/>
        </authorList>
    </citation>
    <scope>IDENTIFICATION</scope>
</reference>
<keyword evidence="4 10" id="KW-0862">Zinc</keyword>
<dbReference type="GO" id="GO:0003707">
    <property type="term" value="F:nuclear steroid receptor activity"/>
    <property type="evidence" value="ECO:0007669"/>
    <property type="project" value="InterPro"/>
</dbReference>
<evidence type="ECO:0000256" key="9">
    <source>
        <dbReference type="ARBA" id="ARBA00023242"/>
    </source>
</evidence>